<evidence type="ECO:0000313" key="3">
    <source>
        <dbReference type="Proteomes" id="UP001318860"/>
    </source>
</evidence>
<name>A0ABR0UNQ0_REHGL</name>
<dbReference type="PANTHER" id="PTHR20930">
    <property type="entry name" value="OVARIAN CARCINOMA ANTIGEN CA125-RELATED"/>
    <property type="match status" value="1"/>
</dbReference>
<dbReference type="Pfam" id="PF16158">
    <property type="entry name" value="N_BRCA1_IG"/>
    <property type="match status" value="1"/>
</dbReference>
<accession>A0ABR0UNQ0</accession>
<dbReference type="PROSITE" id="PS51745">
    <property type="entry name" value="PB1"/>
    <property type="match status" value="1"/>
</dbReference>
<dbReference type="Gene3D" id="3.10.20.90">
    <property type="entry name" value="Phosphatidylinositol 3-kinase Catalytic Subunit, Chain A, domain 1"/>
    <property type="match status" value="1"/>
</dbReference>
<dbReference type="SMART" id="SM00666">
    <property type="entry name" value="PB1"/>
    <property type="match status" value="1"/>
</dbReference>
<evidence type="ECO:0000259" key="1">
    <source>
        <dbReference type="PROSITE" id="PS51745"/>
    </source>
</evidence>
<dbReference type="InterPro" id="IPR013783">
    <property type="entry name" value="Ig-like_fold"/>
</dbReference>
<dbReference type="InterPro" id="IPR032350">
    <property type="entry name" value="Nbr1_FW"/>
</dbReference>
<organism evidence="2 3">
    <name type="scientific">Rehmannia glutinosa</name>
    <name type="common">Chinese foxglove</name>
    <dbReference type="NCBI Taxonomy" id="99300"/>
    <lineage>
        <taxon>Eukaryota</taxon>
        <taxon>Viridiplantae</taxon>
        <taxon>Streptophyta</taxon>
        <taxon>Embryophyta</taxon>
        <taxon>Tracheophyta</taxon>
        <taxon>Spermatophyta</taxon>
        <taxon>Magnoliopsida</taxon>
        <taxon>eudicotyledons</taxon>
        <taxon>Gunneridae</taxon>
        <taxon>Pentapetalae</taxon>
        <taxon>asterids</taxon>
        <taxon>lamiids</taxon>
        <taxon>Lamiales</taxon>
        <taxon>Orobanchaceae</taxon>
        <taxon>Rehmannieae</taxon>
        <taxon>Rehmannia</taxon>
    </lineage>
</organism>
<dbReference type="InterPro" id="IPR053793">
    <property type="entry name" value="PB1-like"/>
</dbReference>
<proteinExistence type="predicted"/>
<dbReference type="EMBL" id="JABTTQ020002531">
    <property type="protein sequence ID" value="KAK6123555.1"/>
    <property type="molecule type" value="Genomic_DNA"/>
</dbReference>
<gene>
    <name evidence="2" type="ORF">DH2020_042703</name>
</gene>
<keyword evidence="3" id="KW-1185">Reference proteome</keyword>
<protein>
    <recommendedName>
        <fullName evidence="1">PB1 domain-containing protein</fullName>
    </recommendedName>
</protein>
<dbReference type="SUPFAM" id="SSF54277">
    <property type="entry name" value="CAD &amp; PB1 domains"/>
    <property type="match status" value="1"/>
</dbReference>
<feature type="domain" description="PB1" evidence="1">
    <location>
        <begin position="4"/>
        <end position="88"/>
    </location>
</feature>
<comment type="caution">
    <text evidence="2">The sequence shown here is derived from an EMBL/GenBank/DDBJ whole genome shotgun (WGS) entry which is preliminary data.</text>
</comment>
<evidence type="ECO:0000313" key="2">
    <source>
        <dbReference type="EMBL" id="KAK6123555.1"/>
    </source>
</evidence>
<sequence>MEAAVVIKVKYGDMLRRFNVPIIEEELKLSMDGLREKIVSIFDFDHGTELMLTYTDEDGDIVTLVDDVDLTDAVKQCLNPLRINVKLISKKSYFRVSDIVKTVSEPLQPLRKTFVKLSADLRSKTSSSASGFMEYVDYYSKVGFSYLDKLSPMQPSTSCYDIHLNSPAQTTISPKDSNLSKNLQGPTTLPQDCNMVSEIESCMSKLDSCFIEDVSVINGTILAPSTPFTNIWRMRNNGMTVWPEKTQLVWIGGDRLSHQSSVEVEIPAAGLAVDHELDIAVDLISPEVPGGYISYWRLVSPSGEKFGQCILVLIQVDASVEEASCESGSLIDTEIEAEAIVKDNQPETGKSGKRVELVEPVVDLKPNNFNGGRDSEEKLDAEKLRMKDYSKQVVDDLCCYIEALQMSLHDTKMKKLQQLNKKNIWKH</sequence>
<dbReference type="Pfam" id="PF00564">
    <property type="entry name" value="PB1"/>
    <property type="match status" value="1"/>
</dbReference>
<dbReference type="CDD" id="cd14947">
    <property type="entry name" value="NBR1_like"/>
    <property type="match status" value="1"/>
</dbReference>
<dbReference type="PANTHER" id="PTHR20930:SF0">
    <property type="entry name" value="PROTEIN ILRUN"/>
    <property type="match status" value="1"/>
</dbReference>
<dbReference type="Proteomes" id="UP001318860">
    <property type="component" value="Unassembled WGS sequence"/>
</dbReference>
<reference evidence="2 3" key="1">
    <citation type="journal article" date="2021" name="Comput. Struct. Biotechnol. J.">
        <title>De novo genome assembly of the potent medicinal plant Rehmannia glutinosa using nanopore technology.</title>
        <authorList>
            <person name="Ma L."/>
            <person name="Dong C."/>
            <person name="Song C."/>
            <person name="Wang X."/>
            <person name="Zheng X."/>
            <person name="Niu Y."/>
            <person name="Chen S."/>
            <person name="Feng W."/>
        </authorList>
    </citation>
    <scope>NUCLEOTIDE SEQUENCE [LARGE SCALE GENOMIC DNA]</scope>
    <source>
        <strain evidence="2">DH-2019</strain>
    </source>
</reference>
<dbReference type="InterPro" id="IPR000270">
    <property type="entry name" value="PB1_dom"/>
</dbReference>
<dbReference type="Gene3D" id="2.60.40.10">
    <property type="entry name" value="Immunoglobulins"/>
    <property type="match status" value="1"/>
</dbReference>